<gene>
    <name evidence="1" type="ORF">FXF36_09035</name>
</gene>
<sequence>MKDNITGYTEYVDKWLSGIEDEIEFWDNYMRTEGGVSFYGFNETISPQKKFTLENDIPENLCGKEIKFIDVGSGPFSRCGLVSEKAKLKATYVDPLAEVYEYLKRANEIDNGITVETCFVELLDKKYTANSFDIVHMSNSLDHCFSAIDGIYQLLYICKVGGKVILRHHENEAENEHYRGLHQWNLSLNNNEKTFLIWRKDIKIDVCKLLEDYVDFELYPNQRENNGYWVFNKVVMKKKREINIGKNNYSEELLFRIYHYFIKIMIEKQKNGKDNTYELQMNPLIASIRDTYHSCANKKIKTSIKNAAVYGMGYVGRNVCFLLESIGIEVPIKMDTRGVGCGCIYARPMEEVDDFEDIDIAVVTAGGEDVYKKLIEKGFKKVTLIEDFLQYLNEL</sequence>
<dbReference type="Proteomes" id="UP000327030">
    <property type="component" value="Chromosome 1"/>
</dbReference>
<dbReference type="GO" id="GO:0032259">
    <property type="term" value="P:methylation"/>
    <property type="evidence" value="ECO:0007669"/>
    <property type="project" value="UniProtKB-KW"/>
</dbReference>
<dbReference type="SUPFAM" id="SSF53335">
    <property type="entry name" value="S-adenosyl-L-methionine-dependent methyltransferases"/>
    <property type="match status" value="1"/>
</dbReference>
<dbReference type="Gene3D" id="3.40.50.150">
    <property type="entry name" value="Vaccinia Virus protein VP39"/>
    <property type="match status" value="1"/>
</dbReference>
<dbReference type="RefSeq" id="WP_151623448.1">
    <property type="nucleotide sequence ID" value="NZ_CP043028.1"/>
</dbReference>
<proteinExistence type="predicted"/>
<reference evidence="2" key="1">
    <citation type="submission" date="2019-08" db="EMBL/GenBank/DDBJ databases">
        <title>Complete Genome Sequence of the Polysaccharide-Degrading Rumen Bacterium Pseudobutyrivibrio xylanivorans MA3014.</title>
        <authorList>
            <person name="Palevich N."/>
            <person name="Maclean P.H."/>
            <person name="Kelly W.J."/>
            <person name="Leahy S.C."/>
            <person name="Rakonjac J."/>
            <person name="Attwood G.T."/>
        </authorList>
    </citation>
    <scope>NUCLEOTIDE SEQUENCE [LARGE SCALE GENOMIC DNA]</scope>
    <source>
        <strain evidence="2">MA3014</strain>
    </source>
</reference>
<accession>A0A5P6VQN6</accession>
<dbReference type="GO" id="GO:0008168">
    <property type="term" value="F:methyltransferase activity"/>
    <property type="evidence" value="ECO:0007669"/>
    <property type="project" value="UniProtKB-KW"/>
</dbReference>
<dbReference type="InterPro" id="IPR029063">
    <property type="entry name" value="SAM-dependent_MTases_sf"/>
</dbReference>
<keyword evidence="1" id="KW-0489">Methyltransferase</keyword>
<organism evidence="1 2">
    <name type="scientific">Pseudobutyrivibrio xylanivorans</name>
    <dbReference type="NCBI Taxonomy" id="185007"/>
    <lineage>
        <taxon>Bacteria</taxon>
        <taxon>Bacillati</taxon>
        <taxon>Bacillota</taxon>
        <taxon>Clostridia</taxon>
        <taxon>Lachnospirales</taxon>
        <taxon>Lachnospiraceae</taxon>
        <taxon>Pseudobutyrivibrio</taxon>
    </lineage>
</organism>
<dbReference type="AlphaFoldDB" id="A0A5P6VQN6"/>
<dbReference type="OrthoDB" id="9805684at2"/>
<keyword evidence="1" id="KW-0808">Transferase</keyword>
<evidence type="ECO:0000313" key="2">
    <source>
        <dbReference type="Proteomes" id="UP000327030"/>
    </source>
</evidence>
<dbReference type="EMBL" id="CP043028">
    <property type="protein sequence ID" value="QFJ54995.1"/>
    <property type="molecule type" value="Genomic_DNA"/>
</dbReference>
<protein>
    <submittedName>
        <fullName evidence="1">Class I SAM-dependent methyltransferase</fullName>
    </submittedName>
</protein>
<evidence type="ECO:0000313" key="1">
    <source>
        <dbReference type="EMBL" id="QFJ54995.1"/>
    </source>
</evidence>
<dbReference type="CDD" id="cd02440">
    <property type="entry name" value="AdoMet_MTases"/>
    <property type="match status" value="1"/>
</dbReference>
<name>A0A5P6VQN6_PSEXY</name>
<dbReference type="KEGG" id="pxv:FXF36_09035"/>